<evidence type="ECO:0000313" key="1">
    <source>
        <dbReference type="EMBL" id="KGE03126.1"/>
    </source>
</evidence>
<dbReference type="SUPFAM" id="SSF53335">
    <property type="entry name" value="S-adenosyl-L-methionine-dependent methyltransferases"/>
    <property type="match status" value="1"/>
</dbReference>
<dbReference type="Proteomes" id="UP000029640">
    <property type="component" value="Unassembled WGS sequence"/>
</dbReference>
<name>A0A095XU06_9GAMM</name>
<organism evidence="1 2">
    <name type="scientific">Pseudohaliea rubra DSM 19751</name>
    <dbReference type="NCBI Taxonomy" id="1265313"/>
    <lineage>
        <taxon>Bacteria</taxon>
        <taxon>Pseudomonadati</taxon>
        <taxon>Pseudomonadota</taxon>
        <taxon>Gammaproteobacteria</taxon>
        <taxon>Cellvibrionales</taxon>
        <taxon>Halieaceae</taxon>
        <taxon>Pseudohaliea</taxon>
    </lineage>
</organism>
<dbReference type="InterPro" id="IPR029063">
    <property type="entry name" value="SAM-dependent_MTases_sf"/>
</dbReference>
<reference evidence="1 2" key="1">
    <citation type="journal article" date="2014" name="Genome Announc.">
        <title>Genome Sequence of Gammaproteobacterial Pseudohaliea rubra Type Strain DSM 19751, Isolated from Coastal Seawater of the Mediterranean Sea.</title>
        <authorList>
            <person name="Spring S."/>
            <person name="Fiebig A."/>
            <person name="Riedel T."/>
            <person name="Goker M."/>
            <person name="Klenk H.P."/>
        </authorList>
    </citation>
    <scope>NUCLEOTIDE SEQUENCE [LARGE SCALE GENOMIC DNA]</scope>
    <source>
        <strain evidence="1 2">DSM 19751</strain>
    </source>
</reference>
<dbReference type="RefSeq" id="WP_052094353.1">
    <property type="nucleotide sequence ID" value="NZ_KN234750.1"/>
</dbReference>
<dbReference type="Gene3D" id="3.40.50.150">
    <property type="entry name" value="Vaccinia Virus protein VP39"/>
    <property type="match status" value="1"/>
</dbReference>
<evidence type="ECO:0008006" key="3">
    <source>
        <dbReference type="Google" id="ProtNLM"/>
    </source>
</evidence>
<dbReference type="HOGENOM" id="CLU_1426456_0_0_6"/>
<dbReference type="EMBL" id="AUVB01000070">
    <property type="protein sequence ID" value="KGE03126.1"/>
    <property type="molecule type" value="Genomic_DNA"/>
</dbReference>
<dbReference type="AlphaFoldDB" id="A0A095XU06"/>
<gene>
    <name evidence="1" type="ORF">HRUBRA_02358</name>
</gene>
<protein>
    <recommendedName>
        <fullName evidence="3">SAM-dependent methyltransferase</fullName>
    </recommendedName>
</protein>
<keyword evidence="2" id="KW-1185">Reference proteome</keyword>
<dbReference type="OrthoDB" id="5732382at2"/>
<accession>A0A095XU06</accession>
<proteinExistence type="predicted"/>
<sequence length="200" mass="22267">MTTASACGEDWRILRSRLLPRLLGAERLEKLGAPRILDFGRANADSLSYFGNHPCRLQVLDAADALQSLAARPRDADSQPATPDDFAALFGELAGQRFDIVLLWDCINILPLADLPAFFRFLGEHLHDGCRGHGFILHKRTVEPRLRHFGVAGEDVLRLIAEQPMTLHLHNRKAINEAMVPLTIEHAVLHGDGRQEILFG</sequence>
<comment type="caution">
    <text evidence="1">The sequence shown here is derived from an EMBL/GenBank/DDBJ whole genome shotgun (WGS) entry which is preliminary data.</text>
</comment>
<evidence type="ECO:0000313" key="2">
    <source>
        <dbReference type="Proteomes" id="UP000029640"/>
    </source>
</evidence>